<comment type="subcellular location">
    <subcellularLocation>
        <location evidence="1 7">Cell membrane</location>
        <topology evidence="1 7">Multi-pass membrane protein</topology>
    </subcellularLocation>
</comment>
<dbReference type="CDD" id="cd06261">
    <property type="entry name" value="TM_PBP2"/>
    <property type="match status" value="1"/>
</dbReference>
<gene>
    <name evidence="9" type="ORF">G4Y79_11515</name>
</gene>
<keyword evidence="2 7" id="KW-0813">Transport</keyword>
<name>A0A7S8EDQ6_9CHLR</name>
<feature type="transmembrane region" description="Helical" evidence="7">
    <location>
        <begin position="136"/>
        <end position="154"/>
    </location>
</feature>
<feature type="transmembrane region" description="Helical" evidence="7">
    <location>
        <begin position="263"/>
        <end position="285"/>
    </location>
</feature>
<keyword evidence="10" id="KW-1185">Reference proteome</keyword>
<evidence type="ECO:0000313" key="10">
    <source>
        <dbReference type="Proteomes" id="UP000594468"/>
    </source>
</evidence>
<feature type="transmembrane region" description="Helical" evidence="7">
    <location>
        <begin position="99"/>
        <end position="124"/>
    </location>
</feature>
<keyword evidence="3" id="KW-1003">Cell membrane</keyword>
<dbReference type="GO" id="GO:0055085">
    <property type="term" value="P:transmembrane transport"/>
    <property type="evidence" value="ECO:0007669"/>
    <property type="project" value="InterPro"/>
</dbReference>
<feature type="transmembrane region" description="Helical" evidence="7">
    <location>
        <begin position="160"/>
        <end position="179"/>
    </location>
</feature>
<dbReference type="InterPro" id="IPR053385">
    <property type="entry name" value="ABC_transport_permease"/>
</dbReference>
<keyword evidence="6 7" id="KW-0472">Membrane</keyword>
<organism evidence="9 10">
    <name type="scientific">Phototrophicus methaneseepsis</name>
    <dbReference type="NCBI Taxonomy" id="2710758"/>
    <lineage>
        <taxon>Bacteria</taxon>
        <taxon>Bacillati</taxon>
        <taxon>Chloroflexota</taxon>
        <taxon>Candidatus Thermofontia</taxon>
        <taxon>Phototrophicales</taxon>
        <taxon>Phototrophicaceae</taxon>
        <taxon>Phototrophicus</taxon>
    </lineage>
</organism>
<evidence type="ECO:0000256" key="7">
    <source>
        <dbReference type="RuleBase" id="RU363032"/>
    </source>
</evidence>
<feature type="transmembrane region" description="Helical" evidence="7">
    <location>
        <begin position="35"/>
        <end position="57"/>
    </location>
</feature>
<evidence type="ECO:0000256" key="2">
    <source>
        <dbReference type="ARBA" id="ARBA00022448"/>
    </source>
</evidence>
<dbReference type="Gene3D" id="1.10.3720.10">
    <property type="entry name" value="MetI-like"/>
    <property type="match status" value="1"/>
</dbReference>
<dbReference type="Pfam" id="PF12911">
    <property type="entry name" value="OppC_N"/>
    <property type="match status" value="1"/>
</dbReference>
<dbReference type="PANTHER" id="PTHR43386">
    <property type="entry name" value="OLIGOPEPTIDE TRANSPORT SYSTEM PERMEASE PROTEIN APPC"/>
    <property type="match status" value="1"/>
</dbReference>
<keyword evidence="5 7" id="KW-1133">Transmembrane helix</keyword>
<dbReference type="PANTHER" id="PTHR43386:SF25">
    <property type="entry name" value="PEPTIDE ABC TRANSPORTER PERMEASE PROTEIN"/>
    <property type="match status" value="1"/>
</dbReference>
<dbReference type="InterPro" id="IPR000515">
    <property type="entry name" value="MetI-like"/>
</dbReference>
<dbReference type="InterPro" id="IPR050366">
    <property type="entry name" value="BP-dependent_transpt_permease"/>
</dbReference>
<dbReference type="GO" id="GO:0005886">
    <property type="term" value="C:plasma membrane"/>
    <property type="evidence" value="ECO:0007669"/>
    <property type="project" value="UniProtKB-SubCell"/>
</dbReference>
<dbReference type="InterPro" id="IPR025966">
    <property type="entry name" value="OppC_N"/>
</dbReference>
<proteinExistence type="inferred from homology"/>
<dbReference type="Proteomes" id="UP000594468">
    <property type="component" value="Chromosome"/>
</dbReference>
<accession>A0A7S8EDQ6</accession>
<dbReference type="InterPro" id="IPR035906">
    <property type="entry name" value="MetI-like_sf"/>
</dbReference>
<evidence type="ECO:0000256" key="5">
    <source>
        <dbReference type="ARBA" id="ARBA00022989"/>
    </source>
</evidence>
<dbReference type="EMBL" id="CP062983">
    <property type="protein sequence ID" value="QPC84964.1"/>
    <property type="molecule type" value="Genomic_DNA"/>
</dbReference>
<feature type="domain" description="ABC transmembrane type-1" evidence="8">
    <location>
        <begin position="97"/>
        <end position="286"/>
    </location>
</feature>
<keyword evidence="4 7" id="KW-0812">Transmembrane</keyword>
<dbReference type="RefSeq" id="WP_195173027.1">
    <property type="nucleotide sequence ID" value="NZ_CP062983.1"/>
</dbReference>
<dbReference type="Pfam" id="PF00528">
    <property type="entry name" value="BPD_transp_1"/>
    <property type="match status" value="1"/>
</dbReference>
<feature type="transmembrane region" description="Helical" evidence="7">
    <location>
        <begin position="210"/>
        <end position="243"/>
    </location>
</feature>
<dbReference type="KEGG" id="pmet:G4Y79_11515"/>
<evidence type="ECO:0000256" key="4">
    <source>
        <dbReference type="ARBA" id="ARBA00022692"/>
    </source>
</evidence>
<dbReference type="SUPFAM" id="SSF161098">
    <property type="entry name" value="MetI-like"/>
    <property type="match status" value="1"/>
</dbReference>
<sequence length="299" mass="32176">MSQQEQSSNSVGQLESEARSTALHTRILRKFFNNYVAVLCSVALIAFIVAILVAPLITPYDPIERSTPERNQPPSVAHLMGTDTLGRDILSRVLYGGRISLQVGFFSVALALAVGMPLGLLAGFSGGWVDNAIMRMMDVILAFPGLILAIWLVSLLGSNIINVILAIAFFSIPTYARLVRGLTLSIREMDYVIAARSMGAGSLRLMFNHILPGVVGSMIVVTTLDVSGAIITGASLSFLGLGVSPPTPEWGAMLADGRSYLRTQWWMAVFPGLAITFVVLMLNIIGDAVRDALDPNVRE</sequence>
<evidence type="ECO:0000313" key="9">
    <source>
        <dbReference type="EMBL" id="QPC84964.1"/>
    </source>
</evidence>
<evidence type="ECO:0000256" key="1">
    <source>
        <dbReference type="ARBA" id="ARBA00004651"/>
    </source>
</evidence>
<evidence type="ECO:0000256" key="3">
    <source>
        <dbReference type="ARBA" id="ARBA00022475"/>
    </source>
</evidence>
<evidence type="ECO:0000259" key="8">
    <source>
        <dbReference type="PROSITE" id="PS50928"/>
    </source>
</evidence>
<evidence type="ECO:0000256" key="6">
    <source>
        <dbReference type="ARBA" id="ARBA00023136"/>
    </source>
</evidence>
<comment type="similarity">
    <text evidence="7">Belongs to the binding-protein-dependent transport system permease family.</text>
</comment>
<dbReference type="AlphaFoldDB" id="A0A7S8EDQ6"/>
<dbReference type="PROSITE" id="PS50928">
    <property type="entry name" value="ABC_TM1"/>
    <property type="match status" value="1"/>
</dbReference>
<reference evidence="9 10" key="1">
    <citation type="submission" date="2020-02" db="EMBL/GenBank/DDBJ databases">
        <authorList>
            <person name="Zheng R.K."/>
            <person name="Sun C.M."/>
        </authorList>
    </citation>
    <scope>NUCLEOTIDE SEQUENCE [LARGE SCALE GENOMIC DNA]</scope>
    <source>
        <strain evidence="10">rifampicinis</strain>
    </source>
</reference>
<protein>
    <submittedName>
        <fullName evidence="9">ABC transporter permease</fullName>
    </submittedName>
</protein>
<dbReference type="NCBIfam" id="NF045474">
    <property type="entry name" value="Opp2C"/>
    <property type="match status" value="1"/>
</dbReference>